<keyword evidence="2" id="KW-1185">Reference proteome</keyword>
<sequence>MPAWMMLAMQAVAGPPAPTKPVKVERPCPVAQPGEEIIVCARPNGGLRLKPLADRYTPERTPPKAETAINGVGTVAMEAEQAADAQGAPVNRAMIRLRIPIGGKKR</sequence>
<evidence type="ECO:0000313" key="2">
    <source>
        <dbReference type="Proteomes" id="UP000197290"/>
    </source>
</evidence>
<reference evidence="1 2" key="1">
    <citation type="submission" date="2017-03" db="EMBL/GenBank/DDBJ databases">
        <title>Genome sequence of Sphingomonas dokdonensis DSM 21029.</title>
        <authorList>
            <person name="Poehlein A."/>
            <person name="Wuebbeler J.H."/>
            <person name="Steinbuechel A."/>
            <person name="Daniel R."/>
        </authorList>
    </citation>
    <scope>NUCLEOTIDE SEQUENCE [LARGE SCALE GENOMIC DNA]</scope>
    <source>
        <strain evidence="1 2">DSM 21029</strain>
    </source>
</reference>
<dbReference type="Proteomes" id="UP000197290">
    <property type="component" value="Unassembled WGS sequence"/>
</dbReference>
<protein>
    <submittedName>
        <fullName evidence="1">Uncharacterized protein</fullName>
    </submittedName>
</protein>
<comment type="caution">
    <text evidence="1">The sequence shown here is derived from an EMBL/GenBank/DDBJ whole genome shotgun (WGS) entry which is preliminary data.</text>
</comment>
<organism evidence="1 2">
    <name type="scientific">Sphingomonas dokdonensis</name>
    <dbReference type="NCBI Taxonomy" id="344880"/>
    <lineage>
        <taxon>Bacteria</taxon>
        <taxon>Pseudomonadati</taxon>
        <taxon>Pseudomonadota</taxon>
        <taxon>Alphaproteobacteria</taxon>
        <taxon>Sphingomonadales</taxon>
        <taxon>Sphingomonadaceae</taxon>
        <taxon>Sphingomonas</taxon>
    </lineage>
</organism>
<proteinExistence type="predicted"/>
<dbReference type="EMBL" id="NBBI01000004">
    <property type="protein sequence ID" value="OWK29523.1"/>
    <property type="molecule type" value="Genomic_DNA"/>
</dbReference>
<gene>
    <name evidence="1" type="ORF">SPDO_25130</name>
</gene>
<evidence type="ECO:0000313" key="1">
    <source>
        <dbReference type="EMBL" id="OWK29523.1"/>
    </source>
</evidence>
<dbReference type="AlphaFoldDB" id="A0A245ZIG6"/>
<accession>A0A245ZIG6</accession>
<name>A0A245ZIG6_9SPHN</name>